<feature type="coiled-coil region" evidence="4">
    <location>
        <begin position="163"/>
        <end position="190"/>
    </location>
</feature>
<dbReference type="InterPro" id="IPR058625">
    <property type="entry name" value="MdtA-like_BSH"/>
</dbReference>
<dbReference type="PANTHER" id="PTHR32347">
    <property type="entry name" value="EFFLUX SYSTEM COMPONENT YKNX-RELATED"/>
    <property type="match status" value="1"/>
</dbReference>
<dbReference type="SUPFAM" id="SSF111369">
    <property type="entry name" value="HlyD-like secretion proteins"/>
    <property type="match status" value="1"/>
</dbReference>
<evidence type="ECO:0000256" key="5">
    <source>
        <dbReference type="SAM" id="MobiDB-lite"/>
    </source>
</evidence>
<sequence length="428" mass="44326">MPNKDTFLSKIRPAPSWLKLAKLGSGALLTATLLGGGYAWSQHGRSDTQYVTEPVGRGDIALKVSATGTLSPTNSVDVGSELSGTIAAVLVDYNDRVKKGQVLAELDTTKLRQQIAKSQAALKAAEASIAQNRATVAETGATVKRYEEVSRLSGGKVPAPTEMDAARAKLARAQADLDSALAAVAEARASLQSNETDLAKSTIRAPIDGVVLSRAVSKGQTVAASLSVTTLFTLAEDLKKMELVVSVAESDVGQVRAGQAAEFNVDAHPDKPFPATIKLVRVASKTVDNVVSYQTVLAVDNQDLALLPGMTATADILAAEKKGVLRVPNAALRFEPGAAPSAKPGGGVLSFLMPRPPMPAQAPRTASAPAKAGSSKGAARVWIDSPTGPRAVTVQTGLSDGKYTEIESGEIKEGDAVITDTASVKKPS</sequence>
<dbReference type="Gene3D" id="2.40.30.170">
    <property type="match status" value="1"/>
</dbReference>
<evidence type="ECO:0000256" key="1">
    <source>
        <dbReference type="ARBA" id="ARBA00004196"/>
    </source>
</evidence>
<proteinExistence type="inferred from homology"/>
<comment type="subcellular location">
    <subcellularLocation>
        <location evidence="1">Cell envelope</location>
    </subcellularLocation>
</comment>
<reference evidence="9" key="1">
    <citation type="submission" date="2016-10" db="EMBL/GenBank/DDBJ databases">
        <authorList>
            <person name="Varghese N."/>
            <person name="Submissions S."/>
        </authorList>
    </citation>
    <scope>NUCLEOTIDE SEQUENCE [LARGE SCALE GENOMIC DNA]</scope>
    <source>
        <strain evidence="9">DSM 6150</strain>
    </source>
</reference>
<keyword evidence="3 4" id="KW-0175">Coiled coil</keyword>
<feature type="compositionally biased region" description="Low complexity" evidence="5">
    <location>
        <begin position="361"/>
        <end position="379"/>
    </location>
</feature>
<evidence type="ECO:0000313" key="9">
    <source>
        <dbReference type="Proteomes" id="UP000242869"/>
    </source>
</evidence>
<dbReference type="InterPro" id="IPR050465">
    <property type="entry name" value="UPF0194_transport"/>
</dbReference>
<dbReference type="InterPro" id="IPR006143">
    <property type="entry name" value="RND_pump_MFP"/>
</dbReference>
<evidence type="ECO:0000256" key="3">
    <source>
        <dbReference type="ARBA" id="ARBA00023054"/>
    </source>
</evidence>
<keyword evidence="9" id="KW-1185">Reference proteome</keyword>
<protein>
    <submittedName>
        <fullName evidence="8">HlyD family secretion protein</fullName>
    </submittedName>
</protein>
<dbReference type="AlphaFoldDB" id="A0A1I5A3H1"/>
<feature type="region of interest" description="Disordered" evidence="5">
    <location>
        <begin position="358"/>
        <end position="382"/>
    </location>
</feature>
<evidence type="ECO:0000313" key="8">
    <source>
        <dbReference type="EMBL" id="SFN56870.1"/>
    </source>
</evidence>
<feature type="domain" description="Multidrug resistance protein MdtA-like barrel-sandwich hybrid" evidence="6">
    <location>
        <begin position="74"/>
        <end position="225"/>
    </location>
</feature>
<evidence type="ECO:0000256" key="2">
    <source>
        <dbReference type="ARBA" id="ARBA00009477"/>
    </source>
</evidence>
<dbReference type="OrthoDB" id="9784484at2"/>
<name>A0A1I5A3H1_9NEIS</name>
<dbReference type="GO" id="GO:0022857">
    <property type="term" value="F:transmembrane transporter activity"/>
    <property type="evidence" value="ECO:0007669"/>
    <property type="project" value="InterPro"/>
</dbReference>
<dbReference type="GO" id="GO:0030313">
    <property type="term" value="C:cell envelope"/>
    <property type="evidence" value="ECO:0007669"/>
    <property type="project" value="UniProtKB-SubCell"/>
</dbReference>
<accession>A0A1I5A3H1</accession>
<dbReference type="PANTHER" id="PTHR32347:SF14">
    <property type="entry name" value="EFFLUX SYSTEM COMPONENT YKNX-RELATED"/>
    <property type="match status" value="1"/>
</dbReference>
<organism evidence="8 9">
    <name type="scientific">Formivibrio citricus</name>
    <dbReference type="NCBI Taxonomy" id="83765"/>
    <lineage>
        <taxon>Bacteria</taxon>
        <taxon>Pseudomonadati</taxon>
        <taxon>Pseudomonadota</taxon>
        <taxon>Betaproteobacteria</taxon>
        <taxon>Neisseriales</taxon>
        <taxon>Chitinibacteraceae</taxon>
        <taxon>Formivibrio</taxon>
    </lineage>
</organism>
<dbReference type="InterPro" id="IPR058792">
    <property type="entry name" value="Beta-barrel_RND_2"/>
</dbReference>
<dbReference type="Gene3D" id="2.40.50.100">
    <property type="match status" value="1"/>
</dbReference>
<dbReference type="STRING" id="83765.SAMN05660284_01786"/>
<comment type="similarity">
    <text evidence="2">Belongs to the membrane fusion protein (MFP) (TC 8.A.1) family.</text>
</comment>
<evidence type="ECO:0000259" key="7">
    <source>
        <dbReference type="Pfam" id="PF25954"/>
    </source>
</evidence>
<dbReference type="Pfam" id="PF25917">
    <property type="entry name" value="BSH_RND"/>
    <property type="match status" value="1"/>
</dbReference>
<dbReference type="RefSeq" id="WP_091194942.1">
    <property type="nucleotide sequence ID" value="NZ_FOVE01000012.1"/>
</dbReference>
<dbReference type="Gene3D" id="1.10.287.470">
    <property type="entry name" value="Helix hairpin bin"/>
    <property type="match status" value="1"/>
</dbReference>
<feature type="domain" description="CusB-like beta-barrel" evidence="7">
    <location>
        <begin position="243"/>
        <end position="316"/>
    </location>
</feature>
<dbReference type="Proteomes" id="UP000242869">
    <property type="component" value="Unassembled WGS sequence"/>
</dbReference>
<dbReference type="EMBL" id="FOVE01000012">
    <property type="protein sequence ID" value="SFN56870.1"/>
    <property type="molecule type" value="Genomic_DNA"/>
</dbReference>
<evidence type="ECO:0000256" key="4">
    <source>
        <dbReference type="SAM" id="Coils"/>
    </source>
</evidence>
<evidence type="ECO:0000259" key="6">
    <source>
        <dbReference type="Pfam" id="PF25917"/>
    </source>
</evidence>
<dbReference type="Pfam" id="PF25954">
    <property type="entry name" value="Beta-barrel_RND_2"/>
    <property type="match status" value="1"/>
</dbReference>
<dbReference type="NCBIfam" id="TIGR01730">
    <property type="entry name" value="RND_mfp"/>
    <property type="match status" value="1"/>
</dbReference>
<gene>
    <name evidence="8" type="ORF">SAMN05660284_01786</name>
</gene>
<dbReference type="GO" id="GO:0016020">
    <property type="term" value="C:membrane"/>
    <property type="evidence" value="ECO:0007669"/>
    <property type="project" value="InterPro"/>
</dbReference>